<evidence type="ECO:0000259" key="6">
    <source>
        <dbReference type="Pfam" id="PF17102"/>
    </source>
</evidence>
<dbReference type="AlphaFoldDB" id="A0A7T4R266"/>
<evidence type="ECO:0000259" key="4">
    <source>
        <dbReference type="Pfam" id="PF11380"/>
    </source>
</evidence>
<dbReference type="EMBL" id="CP066167">
    <property type="protein sequence ID" value="QQD19091.1"/>
    <property type="molecule type" value="Genomic_DNA"/>
</dbReference>
<feature type="domain" description="Stealth protein CR1 conserved region 1" evidence="5">
    <location>
        <begin position="198"/>
        <end position="221"/>
    </location>
</feature>
<dbReference type="InterPro" id="IPR021520">
    <property type="entry name" value="Stealth_CR2"/>
</dbReference>
<protein>
    <submittedName>
        <fullName evidence="7">Stealth conserved region 3 domain-containing protein</fullName>
    </submittedName>
</protein>
<feature type="domain" description="Stealth protein CR3 conserved region 3" evidence="6">
    <location>
        <begin position="385"/>
        <end position="427"/>
    </location>
</feature>
<evidence type="ECO:0000259" key="5">
    <source>
        <dbReference type="Pfam" id="PF17101"/>
    </source>
</evidence>
<dbReference type="KEGG" id="snan:I6N98_04340"/>
<dbReference type="GO" id="GO:0000271">
    <property type="term" value="P:polysaccharide biosynthetic process"/>
    <property type="evidence" value="ECO:0007669"/>
    <property type="project" value="UniProtKB-KW"/>
</dbReference>
<dbReference type="Pfam" id="PF17102">
    <property type="entry name" value="Stealth_CR3"/>
    <property type="match status" value="1"/>
</dbReference>
<dbReference type="InterPro" id="IPR031357">
    <property type="entry name" value="Stealth_CR3"/>
</dbReference>
<keyword evidence="8" id="KW-1185">Reference proteome</keyword>
<keyword evidence="2" id="KW-0808">Transferase</keyword>
<evidence type="ECO:0000256" key="3">
    <source>
        <dbReference type="ARBA" id="ARBA00023169"/>
    </source>
</evidence>
<sequence>MLVNFKFLKFHFYNKRNLKKSNPKSAGEARKNNFNEVCRLLNAAGIKYTLVPIDSYDEFRTRVGISWKDRIQFQDVLEAYSGACIFAGYGAPILPVGWGASKGFFRRMERSIERDELWFFYIGYKNKAATLLSRLCACEIDFYTETAEEIVFNRSNDVSKIISCVQSICSVNFLENSVPIFSTFVEFVPLRKFPKELDIVYTWVDGDDREWQKLKSIYDEKIESNDDAFGPGRFKSRGELKYSLRSLAFNSTLYRKVFIVTNGQVPNWLNTNHPKVVVVDHQDIFRNPEESLPTFNSHAIESNLHRIDGLGEYFIYKNDDFFFYNPIQKSNLFTTTGVPLVFTNRVNSYGLVPPNDQVSPYANAWRNTSNIINETFGVLYTNTVKHVPYLVSRSCAYEIEGIYKEKLCKTEKNRFRGKDDVSMPASLCQIWSLAKNKAVEADCRSRTLTLSRSMDMVWALQSLLIFSAVEFLCLNEEGQQNYRDQRTIDRRVVRFMNRSFPLKSEFEK</sequence>
<dbReference type="Pfam" id="PF11380">
    <property type="entry name" value="Stealth_CR2"/>
    <property type="match status" value="1"/>
</dbReference>
<dbReference type="Pfam" id="PF17101">
    <property type="entry name" value="Stealth_CR1"/>
    <property type="match status" value="1"/>
</dbReference>
<organism evidence="7 8">
    <name type="scientific">Spongiibacter nanhainus</name>
    <dbReference type="NCBI Taxonomy" id="2794344"/>
    <lineage>
        <taxon>Bacteria</taxon>
        <taxon>Pseudomonadati</taxon>
        <taxon>Pseudomonadota</taxon>
        <taxon>Gammaproteobacteria</taxon>
        <taxon>Cellvibrionales</taxon>
        <taxon>Spongiibacteraceae</taxon>
        <taxon>Spongiibacter</taxon>
    </lineage>
</organism>
<proteinExistence type="inferred from homology"/>
<gene>
    <name evidence="7" type="ORF">I6N98_04340</name>
</gene>
<dbReference type="PANTHER" id="PTHR24045:SF0">
    <property type="entry name" value="N-ACETYLGLUCOSAMINE-1-PHOSPHOTRANSFERASE SUBUNITS ALPHA_BETA"/>
    <property type="match status" value="1"/>
</dbReference>
<dbReference type="InterPro" id="IPR031358">
    <property type="entry name" value="Stealth_CR1"/>
</dbReference>
<dbReference type="Proteomes" id="UP000596063">
    <property type="component" value="Chromosome"/>
</dbReference>
<comment type="similarity">
    <text evidence="1">Belongs to the stealth family.</text>
</comment>
<evidence type="ECO:0000313" key="7">
    <source>
        <dbReference type="EMBL" id="QQD19091.1"/>
    </source>
</evidence>
<keyword evidence="3" id="KW-0270">Exopolysaccharide synthesis</keyword>
<reference evidence="7 8" key="1">
    <citation type="submission" date="2020-12" db="EMBL/GenBank/DDBJ databases">
        <authorList>
            <person name="Shan Y."/>
        </authorList>
    </citation>
    <scope>NUCLEOTIDE SEQUENCE [LARGE SCALE GENOMIC DNA]</scope>
    <source>
        <strain evidence="8">csc3.9</strain>
    </source>
</reference>
<feature type="domain" description="Stealth protein CR2 conserved region 2" evidence="4">
    <location>
        <begin position="233"/>
        <end position="338"/>
    </location>
</feature>
<evidence type="ECO:0000313" key="8">
    <source>
        <dbReference type="Proteomes" id="UP000596063"/>
    </source>
</evidence>
<evidence type="ECO:0000256" key="1">
    <source>
        <dbReference type="ARBA" id="ARBA00007583"/>
    </source>
</evidence>
<name>A0A7T4R266_9GAMM</name>
<dbReference type="PANTHER" id="PTHR24045">
    <property type="match status" value="1"/>
</dbReference>
<dbReference type="InterPro" id="IPR047141">
    <property type="entry name" value="Stealth"/>
</dbReference>
<dbReference type="GO" id="GO:0016772">
    <property type="term" value="F:transferase activity, transferring phosphorus-containing groups"/>
    <property type="evidence" value="ECO:0007669"/>
    <property type="project" value="InterPro"/>
</dbReference>
<dbReference type="RefSeq" id="WP_198570576.1">
    <property type="nucleotide sequence ID" value="NZ_CP066167.1"/>
</dbReference>
<evidence type="ECO:0000256" key="2">
    <source>
        <dbReference type="ARBA" id="ARBA00022679"/>
    </source>
</evidence>
<accession>A0A7T4R266</accession>